<feature type="transmembrane region" description="Helical" evidence="12">
    <location>
        <begin position="163"/>
        <end position="184"/>
    </location>
</feature>
<feature type="transmembrane region" description="Helical" evidence="12">
    <location>
        <begin position="317"/>
        <end position="350"/>
    </location>
</feature>
<keyword evidence="8" id="KW-0749">Sporulation</keyword>
<feature type="transmembrane region" description="Helical" evidence="12">
    <location>
        <begin position="21"/>
        <end position="39"/>
    </location>
</feature>
<feature type="transmembrane region" description="Helical" evidence="12">
    <location>
        <begin position="75"/>
        <end position="100"/>
    </location>
</feature>
<reference evidence="14" key="1">
    <citation type="journal article" date="2019" name="Int. J. Syst. Evol. Microbiol.">
        <title>The Global Catalogue of Microorganisms (GCM) 10K type strain sequencing project: providing services to taxonomists for standard genome sequencing and annotation.</title>
        <authorList>
            <consortium name="The Broad Institute Genomics Platform"/>
            <consortium name="The Broad Institute Genome Sequencing Center for Infectious Disease"/>
            <person name="Wu L."/>
            <person name="Ma J."/>
        </authorList>
    </citation>
    <scope>NUCLEOTIDE SEQUENCE [LARGE SCALE GENOMIC DNA]</scope>
    <source>
        <strain evidence="14">JCM 16117</strain>
    </source>
</reference>
<feature type="transmembrane region" description="Helical" evidence="12">
    <location>
        <begin position="45"/>
        <end position="63"/>
    </location>
</feature>
<proteinExistence type="inferred from homology"/>
<keyword evidence="10" id="KW-0843">Virulence</keyword>
<dbReference type="SUPFAM" id="SSF56849">
    <property type="entry name" value="delta-Endotoxin (insectocide), N-terminal domain"/>
    <property type="match status" value="1"/>
</dbReference>
<protein>
    <submittedName>
        <fullName evidence="13">AI-2E family transporter</fullName>
    </submittedName>
</protein>
<comment type="caution">
    <text evidence="13">The sequence shown here is derived from an EMBL/GenBank/DDBJ whole genome shotgun (WGS) entry which is preliminary data.</text>
</comment>
<keyword evidence="9 12" id="KW-1133">Transmembrane helix</keyword>
<comment type="similarity">
    <text evidence="3">Belongs to the autoinducer-2 exporter (AI-2E) (TC 2.A.86) family.</text>
</comment>
<evidence type="ECO:0000256" key="12">
    <source>
        <dbReference type="SAM" id="Phobius"/>
    </source>
</evidence>
<dbReference type="PANTHER" id="PTHR21716">
    <property type="entry name" value="TRANSMEMBRANE PROTEIN"/>
    <property type="match status" value="1"/>
</dbReference>
<keyword evidence="5" id="KW-1003">Cell membrane</keyword>
<evidence type="ECO:0000256" key="4">
    <source>
        <dbReference type="ARBA" id="ARBA00022448"/>
    </source>
</evidence>
<keyword evidence="11 12" id="KW-0472">Membrane</keyword>
<evidence type="ECO:0000313" key="13">
    <source>
        <dbReference type="EMBL" id="GAA2232226.1"/>
    </source>
</evidence>
<evidence type="ECO:0000256" key="8">
    <source>
        <dbReference type="ARBA" id="ARBA00022969"/>
    </source>
</evidence>
<feature type="transmembrane region" description="Helical" evidence="12">
    <location>
        <begin position="272"/>
        <end position="297"/>
    </location>
</feature>
<organism evidence="13 14">
    <name type="scientific">Herbiconiux moechotypicola</name>
    <dbReference type="NCBI Taxonomy" id="637393"/>
    <lineage>
        <taxon>Bacteria</taxon>
        <taxon>Bacillati</taxon>
        <taxon>Actinomycetota</taxon>
        <taxon>Actinomycetes</taxon>
        <taxon>Micrococcales</taxon>
        <taxon>Microbacteriaceae</taxon>
        <taxon>Herbiconiux</taxon>
    </lineage>
</organism>
<evidence type="ECO:0000256" key="9">
    <source>
        <dbReference type="ARBA" id="ARBA00022989"/>
    </source>
</evidence>
<evidence type="ECO:0000256" key="11">
    <source>
        <dbReference type="ARBA" id="ARBA00023136"/>
    </source>
</evidence>
<keyword evidence="4" id="KW-0813">Transport</keyword>
<evidence type="ECO:0000313" key="14">
    <source>
        <dbReference type="Proteomes" id="UP001500929"/>
    </source>
</evidence>
<evidence type="ECO:0000256" key="10">
    <source>
        <dbReference type="ARBA" id="ARBA00023026"/>
    </source>
</evidence>
<evidence type="ECO:0000256" key="6">
    <source>
        <dbReference type="ARBA" id="ARBA00022656"/>
    </source>
</evidence>
<keyword evidence="7 12" id="KW-0812">Transmembrane</keyword>
<dbReference type="EMBL" id="BAAAQY010000004">
    <property type="protein sequence ID" value="GAA2232226.1"/>
    <property type="molecule type" value="Genomic_DNA"/>
</dbReference>
<gene>
    <name evidence="13" type="ORF">GCM10009851_16660</name>
</gene>
<evidence type="ECO:0000256" key="5">
    <source>
        <dbReference type="ARBA" id="ARBA00022475"/>
    </source>
</evidence>
<comment type="subcellular location">
    <subcellularLocation>
        <location evidence="1">Cell membrane</location>
        <topology evidence="1">Multi-pass membrane protein</topology>
    </subcellularLocation>
</comment>
<feature type="transmembrane region" description="Helical" evidence="12">
    <location>
        <begin position="221"/>
        <end position="243"/>
    </location>
</feature>
<sequence>MQSRARTGYVQSVKIQNAFTLGLVATLGVGVGLLILSAVVSLATILTYIGVAIFIALGLDPIISWLEKKHWPRWLAILTVLIAVLGLFTGLVFAVVPIIVEQTSQLIDLVPTLINQVLDQNWRDNLTEQLGGFIDVNEVYNAVVNYFADAGNVTALAGGALQVGIGIASGVFGSIIVLILTLYFTASLNGMKRAVYRLVPASKRERFADLSEQVTGAVGRYVVGQISLALCNGILSFIFLSIIQAPFSAVLAFLAGMLSLIPLVGTISGSTIIVLVCLIPGLGSPLTALVAAIYYIVYMQVEAYLLSPNIMNRAVSVPGSVVVIAALAGGTLLGVLGALVAIPIAASFLLIIKQVVIPIQNER</sequence>
<dbReference type="Proteomes" id="UP001500929">
    <property type="component" value="Unassembled WGS sequence"/>
</dbReference>
<keyword evidence="6" id="KW-0800">Toxin</keyword>
<evidence type="ECO:0000256" key="7">
    <source>
        <dbReference type="ARBA" id="ARBA00022692"/>
    </source>
</evidence>
<keyword evidence="14" id="KW-1185">Reference proteome</keyword>
<dbReference type="InterPro" id="IPR002549">
    <property type="entry name" value="AI-2E-like"/>
</dbReference>
<evidence type="ECO:0000256" key="1">
    <source>
        <dbReference type="ARBA" id="ARBA00004651"/>
    </source>
</evidence>
<feature type="transmembrane region" description="Helical" evidence="12">
    <location>
        <begin position="249"/>
        <end position="265"/>
    </location>
</feature>
<dbReference type="InterPro" id="IPR036716">
    <property type="entry name" value="Pest_crys_N_sf"/>
</dbReference>
<comment type="similarity">
    <text evidence="2">Belongs to the delta endotoxin family.</text>
</comment>
<name>A0ABP5QFG7_9MICO</name>
<accession>A0ABP5QFG7</accession>
<evidence type="ECO:0000256" key="3">
    <source>
        <dbReference type="ARBA" id="ARBA00009773"/>
    </source>
</evidence>
<dbReference type="PANTHER" id="PTHR21716:SF53">
    <property type="entry name" value="PERMEASE PERM-RELATED"/>
    <property type="match status" value="1"/>
</dbReference>
<evidence type="ECO:0000256" key="2">
    <source>
        <dbReference type="ARBA" id="ARBA00007819"/>
    </source>
</evidence>
<dbReference type="Pfam" id="PF01594">
    <property type="entry name" value="AI-2E_transport"/>
    <property type="match status" value="1"/>
</dbReference>